<dbReference type="InterPro" id="IPR004041">
    <property type="entry name" value="NAF_dom"/>
</dbReference>
<dbReference type="CDD" id="cd12195">
    <property type="entry name" value="CIPK_C"/>
    <property type="match status" value="1"/>
</dbReference>
<evidence type="ECO:0000259" key="1">
    <source>
        <dbReference type="PROSITE" id="PS50816"/>
    </source>
</evidence>
<sequence length="224" mass="24510">MKHVESLIIVDVSDSRGCGFGFGIMRNRDGAGVHNMNAFDLISMTPGFDLSGLFEGRVFVATGNGGDEKAVASVSIARVWSEGNPASTVASTVTSTDGTTEAELRVGEEKMIEAPYEIRAEGFGGYFNKFQKFESPPQKFPKFPPNSRGRDHEWFTTREPPETVVSRLEELATTESFRIRKKDGVVKMQGGRKGQLGIDAEIYEVAPSFHMVEVKKSSGDSLSM</sequence>
<dbReference type="Pfam" id="PF03822">
    <property type="entry name" value="NAF"/>
    <property type="match status" value="1"/>
</dbReference>
<dbReference type="EMBL" id="PNBA02000021">
    <property type="protein sequence ID" value="KAG6387144.1"/>
    <property type="molecule type" value="Genomic_DNA"/>
</dbReference>
<feature type="domain" description="NAF" evidence="1">
    <location>
        <begin position="31"/>
        <end position="55"/>
    </location>
</feature>
<dbReference type="PROSITE" id="PS50816">
    <property type="entry name" value="NAF"/>
    <property type="match status" value="1"/>
</dbReference>
<organism evidence="2">
    <name type="scientific">Salvia splendens</name>
    <name type="common">Scarlet sage</name>
    <dbReference type="NCBI Taxonomy" id="180675"/>
    <lineage>
        <taxon>Eukaryota</taxon>
        <taxon>Viridiplantae</taxon>
        <taxon>Streptophyta</taxon>
        <taxon>Embryophyta</taxon>
        <taxon>Tracheophyta</taxon>
        <taxon>Spermatophyta</taxon>
        <taxon>Magnoliopsida</taxon>
        <taxon>eudicotyledons</taxon>
        <taxon>Gunneridae</taxon>
        <taxon>Pentapetalae</taxon>
        <taxon>asterids</taxon>
        <taxon>lamiids</taxon>
        <taxon>Lamiales</taxon>
        <taxon>Lamiaceae</taxon>
        <taxon>Nepetoideae</taxon>
        <taxon>Mentheae</taxon>
        <taxon>Salviinae</taxon>
        <taxon>Salvia</taxon>
        <taxon>Salvia subgen. Calosphace</taxon>
        <taxon>core Calosphace</taxon>
    </lineage>
</organism>
<accession>A0A8X8W3E5</accession>
<evidence type="ECO:0000313" key="2">
    <source>
        <dbReference type="EMBL" id="KAG6387144.1"/>
    </source>
</evidence>
<keyword evidence="3" id="KW-1185">Reference proteome</keyword>
<name>A0A8X8W3E5_SALSN</name>
<evidence type="ECO:0000313" key="3">
    <source>
        <dbReference type="Proteomes" id="UP000298416"/>
    </source>
</evidence>
<proteinExistence type="predicted"/>
<dbReference type="GO" id="GO:0007165">
    <property type="term" value="P:signal transduction"/>
    <property type="evidence" value="ECO:0007669"/>
    <property type="project" value="InterPro"/>
</dbReference>
<reference evidence="2" key="2">
    <citation type="submission" date="2020-08" db="EMBL/GenBank/DDBJ databases">
        <title>Plant Genome Project.</title>
        <authorList>
            <person name="Zhang R.-G."/>
        </authorList>
    </citation>
    <scope>NUCLEOTIDE SEQUENCE</scope>
    <source>
        <strain evidence="2">Huo1</strain>
        <tissue evidence="2">Leaf</tissue>
    </source>
</reference>
<dbReference type="InterPro" id="IPR018451">
    <property type="entry name" value="NAF/FISL_domain"/>
</dbReference>
<reference evidence="2" key="1">
    <citation type="submission" date="2018-01" db="EMBL/GenBank/DDBJ databases">
        <authorList>
            <person name="Mao J.F."/>
        </authorList>
    </citation>
    <scope>NUCLEOTIDE SEQUENCE</scope>
    <source>
        <strain evidence="2">Huo1</strain>
        <tissue evidence="2">Leaf</tissue>
    </source>
</reference>
<gene>
    <name evidence="2" type="ORF">SASPL_152329</name>
</gene>
<dbReference type="Proteomes" id="UP000298416">
    <property type="component" value="Unassembled WGS sequence"/>
</dbReference>
<dbReference type="AlphaFoldDB" id="A0A8X8W3E5"/>
<protein>
    <recommendedName>
        <fullName evidence="1">NAF domain-containing protein</fullName>
    </recommendedName>
</protein>
<dbReference type="Gene3D" id="3.30.310.80">
    <property type="entry name" value="Kinase associated domain 1, KA1"/>
    <property type="match status" value="2"/>
</dbReference>
<comment type="caution">
    <text evidence="2">The sequence shown here is derived from an EMBL/GenBank/DDBJ whole genome shotgun (WGS) entry which is preliminary data.</text>
</comment>